<gene>
    <name evidence="2" type="ORF">GCM10010211_79900</name>
</gene>
<reference evidence="3" key="1">
    <citation type="journal article" date="2019" name="Int. J. Syst. Evol. Microbiol.">
        <title>The Global Catalogue of Microorganisms (GCM) 10K type strain sequencing project: providing services to taxonomists for standard genome sequencing and annotation.</title>
        <authorList>
            <consortium name="The Broad Institute Genomics Platform"/>
            <consortium name="The Broad Institute Genome Sequencing Center for Infectious Disease"/>
            <person name="Wu L."/>
            <person name="Ma J."/>
        </authorList>
    </citation>
    <scope>NUCLEOTIDE SEQUENCE [LARGE SCALE GENOMIC DNA]</scope>
    <source>
        <strain evidence="3">JCM 3399</strain>
    </source>
</reference>
<evidence type="ECO:0000313" key="3">
    <source>
        <dbReference type="Proteomes" id="UP000654471"/>
    </source>
</evidence>
<accession>A0ABQ2VNP0</accession>
<dbReference type="Proteomes" id="UP000654471">
    <property type="component" value="Unassembled WGS sequence"/>
</dbReference>
<name>A0ABQ2VNP0_9ACTN</name>
<proteinExistence type="predicted"/>
<protein>
    <submittedName>
        <fullName evidence="2">Uncharacterized protein</fullName>
    </submittedName>
</protein>
<keyword evidence="3" id="KW-1185">Reference proteome</keyword>
<feature type="compositionally biased region" description="Basic and acidic residues" evidence="1">
    <location>
        <begin position="86"/>
        <end position="97"/>
    </location>
</feature>
<feature type="region of interest" description="Disordered" evidence="1">
    <location>
        <begin position="64"/>
        <end position="104"/>
    </location>
</feature>
<evidence type="ECO:0000313" key="2">
    <source>
        <dbReference type="EMBL" id="GGV00621.1"/>
    </source>
</evidence>
<sequence>MRNMSQLLGDTLTFTTATPWLRPAYRITRTLGGFGGIRRSAPIGGRGSLSAGGSWVVLISLSGDPPREGSMRLPWPRHRRHSPHAARLEREGSEGKALKGKRHF</sequence>
<dbReference type="EMBL" id="BMRP01000067">
    <property type="protein sequence ID" value="GGV00621.1"/>
    <property type="molecule type" value="Genomic_DNA"/>
</dbReference>
<evidence type="ECO:0000256" key="1">
    <source>
        <dbReference type="SAM" id="MobiDB-lite"/>
    </source>
</evidence>
<organism evidence="2 3">
    <name type="scientific">Streptomyces albospinus</name>
    <dbReference type="NCBI Taxonomy" id="285515"/>
    <lineage>
        <taxon>Bacteria</taxon>
        <taxon>Bacillati</taxon>
        <taxon>Actinomycetota</taxon>
        <taxon>Actinomycetes</taxon>
        <taxon>Kitasatosporales</taxon>
        <taxon>Streptomycetaceae</taxon>
        <taxon>Streptomyces</taxon>
    </lineage>
</organism>
<comment type="caution">
    <text evidence="2">The sequence shown here is derived from an EMBL/GenBank/DDBJ whole genome shotgun (WGS) entry which is preliminary data.</text>
</comment>
<feature type="compositionally biased region" description="Basic residues" evidence="1">
    <location>
        <begin position="75"/>
        <end position="84"/>
    </location>
</feature>